<dbReference type="Proteomes" id="UP000243820">
    <property type="component" value="Unassembled WGS sequence"/>
</dbReference>
<gene>
    <name evidence="1" type="ORF">ASJ83_04190</name>
</gene>
<name>A0AAX0Q9V3_9EURY</name>
<accession>A0AAX0Q9V3</accession>
<keyword evidence="2" id="KW-1185">Reference proteome</keyword>
<dbReference type="AlphaFoldDB" id="A0AAX0Q9V3"/>
<comment type="caution">
    <text evidence="1">The sequence shown here is derived from an EMBL/GenBank/DDBJ whole genome shotgun (WGS) entry which is preliminary data.</text>
</comment>
<dbReference type="EMBL" id="LMVO01000002">
    <property type="protein sequence ID" value="PAV10050.1"/>
    <property type="molecule type" value="Genomic_DNA"/>
</dbReference>
<dbReference type="RefSeq" id="WP_095641759.1">
    <property type="nucleotide sequence ID" value="NZ_LMVO01000002.1"/>
</dbReference>
<reference evidence="1 2" key="1">
    <citation type="journal article" date="2017" name="BMC Genomics">
        <title>Genomic analysis of methanogenic archaea reveals a shift towards energy conservation.</title>
        <authorList>
            <person name="Gilmore S.P."/>
            <person name="Henske J.K."/>
            <person name="Sexton J.A."/>
            <person name="Solomon K.V."/>
            <person name="Seppala S."/>
            <person name="Yoo J.I."/>
            <person name="Huyett L.M."/>
            <person name="Pressman A."/>
            <person name="Cogan J.Z."/>
            <person name="Kivenson V."/>
            <person name="Peng X."/>
            <person name="Tan Y."/>
            <person name="Valentine D.L."/>
            <person name="O'Malley M.A."/>
        </authorList>
    </citation>
    <scope>NUCLEOTIDE SEQUENCE [LARGE SCALE GENOMIC DNA]</scope>
    <source>
        <strain evidence="1 2">XII</strain>
    </source>
</reference>
<evidence type="ECO:0000313" key="1">
    <source>
        <dbReference type="EMBL" id="PAV10050.1"/>
    </source>
</evidence>
<sequence>MTEKNGNLTAADFHHELYRRFDAAAARGEAQLEVTAGELHKTLKASNRLSMCSNALYDMQNIGDAILSVPSGGVGSSLLIRYSLPRERGIDLEKSIYERSAVLSGYEMRMKRFAEIAAVHPVFRDLEPISRQKKSETATRKLCDITAQAAELICKHQKIRADNTKFGTLCGSIGRSGILSDDALYALDFVRIIGNSNARKIPDEHLLVPAVFSYASHAFLIFAEEVVEKRLIWKKEKAE</sequence>
<organism evidence="1 2">
    <name type="scientific">Methanocorpusculum parvum</name>
    <dbReference type="NCBI Taxonomy" id="2193"/>
    <lineage>
        <taxon>Archaea</taxon>
        <taxon>Methanobacteriati</taxon>
        <taxon>Methanobacteriota</taxon>
        <taxon>Stenosarchaea group</taxon>
        <taxon>Methanomicrobia</taxon>
        <taxon>Methanomicrobiales</taxon>
        <taxon>Methanocorpusculaceae</taxon>
        <taxon>Methanocorpusculum</taxon>
    </lineage>
</organism>
<protein>
    <submittedName>
        <fullName evidence="1">Uncharacterized protein</fullName>
    </submittedName>
</protein>
<proteinExistence type="predicted"/>
<evidence type="ECO:0000313" key="2">
    <source>
        <dbReference type="Proteomes" id="UP000243820"/>
    </source>
</evidence>